<gene>
    <name evidence="5" type="ORF">HNQ59_002978</name>
</gene>
<dbReference type="SUPFAM" id="SSF51556">
    <property type="entry name" value="Metallo-dependent hydrolases"/>
    <property type="match status" value="1"/>
</dbReference>
<keyword evidence="6" id="KW-1185">Reference proteome</keyword>
<feature type="binding site" evidence="4">
    <location>
        <position position="6"/>
    </location>
    <ligand>
        <name>a divalent metal cation</name>
        <dbReference type="ChEBI" id="CHEBI:60240"/>
        <label>1</label>
    </ligand>
</feature>
<dbReference type="Proteomes" id="UP000575898">
    <property type="component" value="Unassembled WGS sequence"/>
</dbReference>
<dbReference type="AlphaFoldDB" id="A0A840MMM1"/>
<dbReference type="PROSITE" id="PS01137">
    <property type="entry name" value="TATD_1"/>
    <property type="match status" value="1"/>
</dbReference>
<keyword evidence="3 5" id="KW-0378">Hydrolase</keyword>
<evidence type="ECO:0000256" key="3">
    <source>
        <dbReference type="ARBA" id="ARBA00022801"/>
    </source>
</evidence>
<comment type="caution">
    <text evidence="5">The sequence shown here is derived from an EMBL/GenBank/DDBJ whole genome shotgun (WGS) entry which is preliminary data.</text>
</comment>
<dbReference type="PANTHER" id="PTHR46124">
    <property type="entry name" value="D-AMINOACYL-TRNA DEACYLASE"/>
    <property type="match status" value="1"/>
</dbReference>
<feature type="binding site" evidence="4">
    <location>
        <position position="200"/>
    </location>
    <ligand>
        <name>a divalent metal cation</name>
        <dbReference type="ChEBI" id="CHEBI:60240"/>
        <label>1</label>
    </ligand>
</feature>
<protein>
    <submittedName>
        <fullName evidence="5">TatD DNase family protein</fullName>
        <ecNumber evidence="5">3.1.21.-</ecNumber>
    </submittedName>
</protein>
<dbReference type="InterPro" id="IPR018228">
    <property type="entry name" value="DNase_TatD-rel_CS"/>
</dbReference>
<dbReference type="PIRSF" id="PIRSF005902">
    <property type="entry name" value="DNase_TatD"/>
    <property type="match status" value="1"/>
</dbReference>
<dbReference type="PANTHER" id="PTHR46124:SF2">
    <property type="entry name" value="D-AMINOACYL-TRNA DEACYLASE"/>
    <property type="match status" value="1"/>
</dbReference>
<sequence length="261" mass="29186">MLVDTHCHLDAPEFDGDREQVVARAQAAGVTAVVVPAVARFNFESTLDMARRHGCVVAFGLHPIYIDQHQEHDLALLRDWVAAHRPSAIGEIGLDGFVPGLDMARQTHFFVEQLKIARDFDLPVLLHIRKSQDLVLKHLRRIGVRGGIAHAFNGSWQQAEMFMQLGFKLGFGGAMTFERALRIRDLAAHLPETAIVLETDAPDISPAWAYQQRNEPAHLPRIADELARLRGVSVADLARQTCRNACSVLPALEHQHWTYHP</sequence>
<dbReference type="CDD" id="cd01310">
    <property type="entry name" value="TatD_DNAse"/>
    <property type="match status" value="1"/>
</dbReference>
<dbReference type="GO" id="GO:0016788">
    <property type="term" value="F:hydrolase activity, acting on ester bonds"/>
    <property type="evidence" value="ECO:0007669"/>
    <property type="project" value="InterPro"/>
</dbReference>
<feature type="binding site" evidence="4">
    <location>
        <position position="91"/>
    </location>
    <ligand>
        <name>a divalent metal cation</name>
        <dbReference type="ChEBI" id="CHEBI:60240"/>
        <label>1</label>
    </ligand>
</feature>
<dbReference type="InterPro" id="IPR001130">
    <property type="entry name" value="TatD-like"/>
</dbReference>
<dbReference type="PROSITE" id="PS01091">
    <property type="entry name" value="TATD_3"/>
    <property type="match status" value="1"/>
</dbReference>
<dbReference type="EMBL" id="JACHHY010000019">
    <property type="protein sequence ID" value="MBB5019670.1"/>
    <property type="molecule type" value="Genomic_DNA"/>
</dbReference>
<feature type="binding site" evidence="4">
    <location>
        <position position="127"/>
    </location>
    <ligand>
        <name>a divalent metal cation</name>
        <dbReference type="ChEBI" id="CHEBI:60240"/>
        <label>2</label>
    </ligand>
</feature>
<evidence type="ECO:0000313" key="5">
    <source>
        <dbReference type="EMBL" id="MBB5019670.1"/>
    </source>
</evidence>
<evidence type="ECO:0000256" key="4">
    <source>
        <dbReference type="PIRSR" id="PIRSR005902-1"/>
    </source>
</evidence>
<comment type="similarity">
    <text evidence="1">Belongs to the metallo-dependent hydrolases superfamily. TatD-type hydrolase family.</text>
</comment>
<evidence type="ECO:0000256" key="2">
    <source>
        <dbReference type="ARBA" id="ARBA00022723"/>
    </source>
</evidence>
<feature type="binding site" evidence="4">
    <location>
        <position position="8"/>
    </location>
    <ligand>
        <name>a divalent metal cation</name>
        <dbReference type="ChEBI" id="CHEBI:60240"/>
        <label>1</label>
    </ligand>
</feature>
<dbReference type="RefSeq" id="WP_184040912.1">
    <property type="nucleotide sequence ID" value="NZ_JACHHY010000019.1"/>
</dbReference>
<keyword evidence="2 4" id="KW-0479">Metal-binding</keyword>
<dbReference type="InterPro" id="IPR032466">
    <property type="entry name" value="Metal_Hydrolase"/>
</dbReference>
<dbReference type="Pfam" id="PF01026">
    <property type="entry name" value="TatD_DNase"/>
    <property type="match status" value="1"/>
</dbReference>
<evidence type="ECO:0000256" key="1">
    <source>
        <dbReference type="ARBA" id="ARBA00009275"/>
    </source>
</evidence>
<dbReference type="GO" id="GO:0046872">
    <property type="term" value="F:metal ion binding"/>
    <property type="evidence" value="ECO:0007669"/>
    <property type="project" value="UniProtKB-KW"/>
</dbReference>
<dbReference type="Gene3D" id="3.20.20.140">
    <property type="entry name" value="Metal-dependent hydrolases"/>
    <property type="match status" value="1"/>
</dbReference>
<proteinExistence type="inferred from homology"/>
<organism evidence="5 6">
    <name type="scientific">Chitinivorax tropicus</name>
    <dbReference type="NCBI Taxonomy" id="714531"/>
    <lineage>
        <taxon>Bacteria</taxon>
        <taxon>Pseudomonadati</taxon>
        <taxon>Pseudomonadota</taxon>
        <taxon>Betaproteobacteria</taxon>
        <taxon>Chitinivorax</taxon>
    </lineage>
</organism>
<name>A0A840MMM1_9PROT</name>
<dbReference type="EC" id="3.1.21.-" evidence="5"/>
<evidence type="ECO:0000313" key="6">
    <source>
        <dbReference type="Proteomes" id="UP000575898"/>
    </source>
</evidence>
<accession>A0A840MMM1</accession>
<feature type="binding site" evidence="4">
    <location>
        <position position="150"/>
    </location>
    <ligand>
        <name>a divalent metal cation</name>
        <dbReference type="ChEBI" id="CHEBI:60240"/>
        <label>2</label>
    </ligand>
</feature>
<reference evidence="5 6" key="1">
    <citation type="submission" date="2020-08" db="EMBL/GenBank/DDBJ databases">
        <title>Genomic Encyclopedia of Type Strains, Phase IV (KMG-IV): sequencing the most valuable type-strain genomes for metagenomic binning, comparative biology and taxonomic classification.</title>
        <authorList>
            <person name="Goeker M."/>
        </authorList>
    </citation>
    <scope>NUCLEOTIDE SEQUENCE [LARGE SCALE GENOMIC DNA]</scope>
    <source>
        <strain evidence="5 6">DSM 27165</strain>
    </source>
</reference>
<dbReference type="FunFam" id="3.20.20.140:FF:000005">
    <property type="entry name" value="TatD family hydrolase"/>
    <property type="match status" value="1"/>
</dbReference>